<evidence type="ECO:0000256" key="8">
    <source>
        <dbReference type="SAM" id="MobiDB-lite"/>
    </source>
</evidence>
<dbReference type="InterPro" id="IPR007219">
    <property type="entry name" value="XnlR_reg_dom"/>
</dbReference>
<sequence>MAASTPTHRDRPTPMSASSTPTRRPQACERCWKRKQKCDRVIPTCSACIEASARCSPRQIRVESAEDNSGLSHAALPGYVESLKQRIHVLESLPDSHGGLDSSVQAAMGEIGFLSRSAMAEPRDGASGFPRQLELSEMLQAMLSLSGGSPSQSRSTDDEASQWNFLTFSDPLQALSRDSMAPFLDRFLQQIGMFYLHFDSKELEEQYEAFFAERNGPPGDGVDSARSHRDFSVYLSLAIGMLLSPQSGRVDLLAQGLHSAAVKLLPRILQSGNYLSLVHCLLLLIVYSMLSPNGGSSWHLLGLAMKRSIAFGLHKDQEGDSPLPVEIITKRMYLFWTLYMLDRTLCTTMERPFGIQDEDISLSFPRQLSSDDDKDAFELHLLMHAKLTSSIRDSDERCPVFHYRNICFWREVPRELRSFLASNEVARNHVHQLSCRALIQVLPLYITTGHVHSDAIPGSHQLEIEHDVRSSCEQIIEHMYRSLDHAPSITAFTDGYDVFAAGVAIICIGSLSPSAHTLTDAGVVNKCVAILTALGERFSGVKIFRRVLLAVSDTALGRSDDISLLQGLPAEIPHGIRLLIQDFLRKWSGPSPTI</sequence>
<dbReference type="SMART" id="SM00906">
    <property type="entry name" value="Fungal_trans"/>
    <property type="match status" value="1"/>
</dbReference>
<keyword evidence="11" id="KW-1185">Reference proteome</keyword>
<dbReference type="EMBL" id="AP024443">
    <property type="protein sequence ID" value="BCS17243.1"/>
    <property type="molecule type" value="Genomic_DNA"/>
</dbReference>
<dbReference type="GO" id="GO:0005634">
    <property type="term" value="C:nucleus"/>
    <property type="evidence" value="ECO:0007669"/>
    <property type="project" value="UniProtKB-SubCell"/>
</dbReference>
<feature type="region of interest" description="Disordered" evidence="8">
    <location>
        <begin position="1"/>
        <end position="26"/>
    </location>
</feature>
<feature type="domain" description="Zn(2)-C6 fungal-type" evidence="9">
    <location>
        <begin position="27"/>
        <end position="56"/>
    </location>
</feature>
<dbReference type="PANTHER" id="PTHR47782:SF14">
    <property type="entry name" value="ZN(II)2CYS6 TRANSCRIPTION FACTOR (EUROFUNG)"/>
    <property type="match status" value="1"/>
</dbReference>
<keyword evidence="6" id="KW-0804">Transcription</keyword>
<dbReference type="GeneID" id="64967248"/>
<dbReference type="InterPro" id="IPR052202">
    <property type="entry name" value="Yeast_MetPath_Reg"/>
</dbReference>
<protein>
    <recommendedName>
        <fullName evidence="9">Zn(2)-C6 fungal-type domain-containing protein</fullName>
    </recommendedName>
</protein>
<accession>A0A7R8AH94</accession>
<dbReference type="SMART" id="SM00066">
    <property type="entry name" value="GAL4"/>
    <property type="match status" value="1"/>
</dbReference>
<dbReference type="GO" id="GO:0006351">
    <property type="term" value="P:DNA-templated transcription"/>
    <property type="evidence" value="ECO:0007669"/>
    <property type="project" value="InterPro"/>
</dbReference>
<evidence type="ECO:0000259" key="9">
    <source>
        <dbReference type="PROSITE" id="PS50048"/>
    </source>
</evidence>
<dbReference type="SUPFAM" id="SSF57701">
    <property type="entry name" value="Zn2/Cys6 DNA-binding domain"/>
    <property type="match status" value="1"/>
</dbReference>
<dbReference type="PANTHER" id="PTHR47782">
    <property type="entry name" value="ZN(II)2CYS6 TRANSCRIPTION FACTOR (EUROFUNG)-RELATED"/>
    <property type="match status" value="1"/>
</dbReference>
<name>A0A7R8AH94_9EURO</name>
<keyword evidence="7" id="KW-0539">Nucleus</keyword>
<reference evidence="10" key="2">
    <citation type="submission" date="2021-02" db="EMBL/GenBank/DDBJ databases">
        <title>Aspergillus puulaauensis MK2 genome sequence.</title>
        <authorList>
            <person name="Futagami T."/>
            <person name="Mori K."/>
            <person name="Kadooka C."/>
            <person name="Tanaka T."/>
        </authorList>
    </citation>
    <scope>NUCLEOTIDE SEQUENCE</scope>
    <source>
        <strain evidence="10">MK2</strain>
    </source>
</reference>
<keyword evidence="3" id="KW-0862">Zinc</keyword>
<dbReference type="CDD" id="cd12148">
    <property type="entry name" value="fungal_TF_MHR"/>
    <property type="match status" value="1"/>
</dbReference>
<dbReference type="InterPro" id="IPR036864">
    <property type="entry name" value="Zn2-C6_fun-type_DNA-bd_sf"/>
</dbReference>
<dbReference type="Gene3D" id="4.10.240.10">
    <property type="entry name" value="Zn(2)-C6 fungal-type DNA-binding domain"/>
    <property type="match status" value="1"/>
</dbReference>
<evidence type="ECO:0000256" key="6">
    <source>
        <dbReference type="ARBA" id="ARBA00023163"/>
    </source>
</evidence>
<evidence type="ECO:0000256" key="2">
    <source>
        <dbReference type="ARBA" id="ARBA00022723"/>
    </source>
</evidence>
<dbReference type="GO" id="GO:0045944">
    <property type="term" value="P:positive regulation of transcription by RNA polymerase II"/>
    <property type="evidence" value="ECO:0007669"/>
    <property type="project" value="TreeGrafter"/>
</dbReference>
<evidence type="ECO:0000313" key="10">
    <source>
        <dbReference type="EMBL" id="BCS17243.1"/>
    </source>
</evidence>
<evidence type="ECO:0000256" key="3">
    <source>
        <dbReference type="ARBA" id="ARBA00022833"/>
    </source>
</evidence>
<organism evidence="10 11">
    <name type="scientific">Aspergillus puulaauensis</name>
    <dbReference type="NCBI Taxonomy" id="1220207"/>
    <lineage>
        <taxon>Eukaryota</taxon>
        <taxon>Fungi</taxon>
        <taxon>Dikarya</taxon>
        <taxon>Ascomycota</taxon>
        <taxon>Pezizomycotina</taxon>
        <taxon>Eurotiomycetes</taxon>
        <taxon>Eurotiomycetidae</taxon>
        <taxon>Eurotiales</taxon>
        <taxon>Aspergillaceae</taxon>
        <taxon>Aspergillus</taxon>
    </lineage>
</organism>
<dbReference type="KEGG" id="apuu:APUU_10071A"/>
<keyword evidence="2" id="KW-0479">Metal-binding</keyword>
<dbReference type="Pfam" id="PF00172">
    <property type="entry name" value="Zn_clus"/>
    <property type="match status" value="1"/>
</dbReference>
<evidence type="ECO:0000256" key="4">
    <source>
        <dbReference type="ARBA" id="ARBA00023015"/>
    </source>
</evidence>
<keyword evidence="5" id="KW-0238">DNA-binding</keyword>
<dbReference type="Proteomes" id="UP000654913">
    <property type="component" value="Chromosome 1"/>
</dbReference>
<dbReference type="InterPro" id="IPR001138">
    <property type="entry name" value="Zn2Cys6_DnaBD"/>
</dbReference>
<dbReference type="PROSITE" id="PS50048">
    <property type="entry name" value="ZN2_CY6_FUNGAL_2"/>
    <property type="match status" value="1"/>
</dbReference>
<evidence type="ECO:0000256" key="5">
    <source>
        <dbReference type="ARBA" id="ARBA00023125"/>
    </source>
</evidence>
<evidence type="ECO:0000313" key="11">
    <source>
        <dbReference type="Proteomes" id="UP000654913"/>
    </source>
</evidence>
<reference evidence="10" key="1">
    <citation type="submission" date="2021-01" db="EMBL/GenBank/DDBJ databases">
        <authorList>
            <consortium name="Aspergillus puulaauensis MK2 genome sequencing consortium"/>
            <person name="Kazuki M."/>
            <person name="Futagami T."/>
        </authorList>
    </citation>
    <scope>NUCLEOTIDE SEQUENCE</scope>
    <source>
        <strain evidence="10">MK2</strain>
    </source>
</reference>
<gene>
    <name evidence="10" type="ORF">APUU_10071A</name>
</gene>
<dbReference type="GO" id="GO:0043565">
    <property type="term" value="F:sequence-specific DNA binding"/>
    <property type="evidence" value="ECO:0007669"/>
    <property type="project" value="TreeGrafter"/>
</dbReference>
<dbReference type="AlphaFoldDB" id="A0A7R8AH94"/>
<dbReference type="PROSITE" id="PS00463">
    <property type="entry name" value="ZN2_CY6_FUNGAL_1"/>
    <property type="match status" value="1"/>
</dbReference>
<dbReference type="OrthoDB" id="298012at2759"/>
<dbReference type="CDD" id="cd00067">
    <property type="entry name" value="GAL4"/>
    <property type="match status" value="1"/>
</dbReference>
<comment type="subcellular location">
    <subcellularLocation>
        <location evidence="1">Nucleus</location>
    </subcellularLocation>
</comment>
<dbReference type="GO" id="GO:0000981">
    <property type="term" value="F:DNA-binding transcription factor activity, RNA polymerase II-specific"/>
    <property type="evidence" value="ECO:0007669"/>
    <property type="project" value="InterPro"/>
</dbReference>
<keyword evidence="4" id="KW-0805">Transcription regulation</keyword>
<dbReference type="RefSeq" id="XP_041549437.1">
    <property type="nucleotide sequence ID" value="XM_041703818.1"/>
</dbReference>
<proteinExistence type="predicted"/>
<evidence type="ECO:0000256" key="7">
    <source>
        <dbReference type="ARBA" id="ARBA00023242"/>
    </source>
</evidence>
<dbReference type="GO" id="GO:0008270">
    <property type="term" value="F:zinc ion binding"/>
    <property type="evidence" value="ECO:0007669"/>
    <property type="project" value="InterPro"/>
</dbReference>
<evidence type="ECO:0000256" key="1">
    <source>
        <dbReference type="ARBA" id="ARBA00004123"/>
    </source>
</evidence>
<dbReference type="Pfam" id="PF04082">
    <property type="entry name" value="Fungal_trans"/>
    <property type="match status" value="1"/>
</dbReference>